<feature type="transmembrane region" description="Helical" evidence="12">
    <location>
        <begin position="272"/>
        <end position="292"/>
    </location>
</feature>
<evidence type="ECO:0000256" key="1">
    <source>
        <dbReference type="ARBA" id="ARBA00004651"/>
    </source>
</evidence>
<feature type="compositionally biased region" description="Polar residues" evidence="11">
    <location>
        <begin position="317"/>
        <end position="328"/>
    </location>
</feature>
<evidence type="ECO:0000313" key="15">
    <source>
        <dbReference type="Proteomes" id="UP001159405"/>
    </source>
</evidence>
<dbReference type="SUPFAM" id="SSF81321">
    <property type="entry name" value="Family A G protein-coupled receptor-like"/>
    <property type="match status" value="1"/>
</dbReference>
<evidence type="ECO:0000256" key="2">
    <source>
        <dbReference type="ARBA" id="ARBA00022475"/>
    </source>
</evidence>
<dbReference type="PROSITE" id="PS50262">
    <property type="entry name" value="G_PROTEIN_RECEP_F1_2"/>
    <property type="match status" value="1"/>
</dbReference>
<evidence type="ECO:0000256" key="5">
    <source>
        <dbReference type="ARBA" id="ARBA00023040"/>
    </source>
</evidence>
<evidence type="ECO:0000256" key="4">
    <source>
        <dbReference type="ARBA" id="ARBA00022989"/>
    </source>
</evidence>
<evidence type="ECO:0000256" key="3">
    <source>
        <dbReference type="ARBA" id="ARBA00022692"/>
    </source>
</evidence>
<comment type="caution">
    <text evidence="14">The sequence shown here is derived from an EMBL/GenBank/DDBJ whole genome shotgun (WGS) entry which is preliminary data.</text>
</comment>
<dbReference type="Pfam" id="PF00001">
    <property type="entry name" value="7tm_1"/>
    <property type="match status" value="1"/>
</dbReference>
<dbReference type="PANTHER" id="PTHR24246:SF27">
    <property type="entry name" value="ADENOSINE RECEPTOR, ISOFORM A"/>
    <property type="match status" value="1"/>
</dbReference>
<feature type="region of interest" description="Disordered" evidence="11">
    <location>
        <begin position="310"/>
        <end position="336"/>
    </location>
</feature>
<feature type="transmembrane region" description="Helical" evidence="12">
    <location>
        <begin position="186"/>
        <end position="210"/>
    </location>
</feature>
<organism evidence="14 15">
    <name type="scientific">Porites lobata</name>
    <dbReference type="NCBI Taxonomy" id="104759"/>
    <lineage>
        <taxon>Eukaryota</taxon>
        <taxon>Metazoa</taxon>
        <taxon>Cnidaria</taxon>
        <taxon>Anthozoa</taxon>
        <taxon>Hexacorallia</taxon>
        <taxon>Scleractinia</taxon>
        <taxon>Fungiina</taxon>
        <taxon>Poritidae</taxon>
        <taxon>Porites</taxon>
    </lineage>
</organism>
<dbReference type="Gene3D" id="1.20.1070.10">
    <property type="entry name" value="Rhodopsin 7-helix transmembrane proteins"/>
    <property type="match status" value="1"/>
</dbReference>
<dbReference type="InterPro" id="IPR000276">
    <property type="entry name" value="GPCR_Rhodpsn"/>
</dbReference>
<dbReference type="PANTHER" id="PTHR24246">
    <property type="entry name" value="OLFACTORY RECEPTOR AND ADENOSINE RECEPTOR"/>
    <property type="match status" value="1"/>
</dbReference>
<keyword evidence="5 10" id="KW-0297">G-protein coupled receptor</keyword>
<dbReference type="EMBL" id="CALNXK010000003">
    <property type="protein sequence ID" value="CAH3035304.1"/>
    <property type="molecule type" value="Genomic_DNA"/>
</dbReference>
<feature type="domain" description="G-protein coupled receptors family 1 profile" evidence="13">
    <location>
        <begin position="53"/>
        <end position="290"/>
    </location>
</feature>
<sequence>MTKNSSNEILPTNQTSSLPCNLDMMLDSMSYHYHLNISIIAINTPFAVFAIFSNIVIIITVYKNRELRIPANILLCCLALTDLMVGLVTQPLFIAWRLMLHFSSTICSSGLLHSLYEAFLYLCTGGSFLCLAYLSTDRSIAVSRPLQYRANVTTNQTARNMAILWAIWIGFIVLRYVGIDENSNQIITSVIAGLLVIYLLVVQVVLMVYLKRNSIHSMHSGENGALIVYRRERRCAVTIVYIFLALLLFLLPAVLVQIITGFSSSNQSKTEMNFAISALLINSSANPLIYFWRSKDMRKAARRLFVGTKDSSERSNEISPAGNSGSNLRRSEEDIV</sequence>
<keyword evidence="4 12" id="KW-1133">Transmembrane helix</keyword>
<evidence type="ECO:0000256" key="12">
    <source>
        <dbReference type="SAM" id="Phobius"/>
    </source>
</evidence>
<feature type="transmembrane region" description="Helical" evidence="12">
    <location>
        <begin position="33"/>
        <end position="61"/>
    </location>
</feature>
<evidence type="ECO:0000256" key="9">
    <source>
        <dbReference type="ARBA" id="ARBA00023224"/>
    </source>
</evidence>
<feature type="transmembrane region" description="Helical" evidence="12">
    <location>
        <begin position="118"/>
        <end position="136"/>
    </location>
</feature>
<proteinExistence type="inferred from homology"/>
<dbReference type="SMART" id="SM01381">
    <property type="entry name" value="7TM_GPCR_Srsx"/>
    <property type="match status" value="1"/>
</dbReference>
<keyword evidence="9 10" id="KW-0807">Transducer</keyword>
<evidence type="ECO:0000256" key="6">
    <source>
        <dbReference type="ARBA" id="ARBA00023136"/>
    </source>
</evidence>
<evidence type="ECO:0000256" key="7">
    <source>
        <dbReference type="ARBA" id="ARBA00023170"/>
    </source>
</evidence>
<keyword evidence="6 12" id="KW-0472">Membrane</keyword>
<feature type="transmembrane region" description="Helical" evidence="12">
    <location>
        <begin position="239"/>
        <end position="260"/>
    </location>
</feature>
<dbReference type="PRINTS" id="PR00237">
    <property type="entry name" value="GPCRRHODOPSN"/>
</dbReference>
<reference evidence="14 15" key="1">
    <citation type="submission" date="2022-05" db="EMBL/GenBank/DDBJ databases">
        <authorList>
            <consortium name="Genoscope - CEA"/>
            <person name="William W."/>
        </authorList>
    </citation>
    <scope>NUCLEOTIDE SEQUENCE [LARGE SCALE GENOMIC DNA]</scope>
</reference>
<gene>
    <name evidence="14" type="ORF">PLOB_00025097</name>
</gene>
<accession>A0ABN8MZD6</accession>
<evidence type="ECO:0000256" key="11">
    <source>
        <dbReference type="SAM" id="MobiDB-lite"/>
    </source>
</evidence>
<feature type="transmembrane region" description="Helical" evidence="12">
    <location>
        <begin position="157"/>
        <end position="174"/>
    </location>
</feature>
<dbReference type="InterPro" id="IPR017452">
    <property type="entry name" value="GPCR_Rhodpsn_7TM"/>
</dbReference>
<keyword evidence="7 10" id="KW-0675">Receptor</keyword>
<keyword evidence="2" id="KW-1003">Cell membrane</keyword>
<dbReference type="PROSITE" id="PS00237">
    <property type="entry name" value="G_PROTEIN_RECEP_F1_1"/>
    <property type="match status" value="1"/>
</dbReference>
<dbReference type="Proteomes" id="UP001159405">
    <property type="component" value="Unassembled WGS sequence"/>
</dbReference>
<keyword evidence="15" id="KW-1185">Reference proteome</keyword>
<name>A0ABN8MZD6_9CNID</name>
<comment type="similarity">
    <text evidence="10">Belongs to the G-protein coupled receptor 1 family.</text>
</comment>
<evidence type="ECO:0000256" key="8">
    <source>
        <dbReference type="ARBA" id="ARBA00023180"/>
    </source>
</evidence>
<evidence type="ECO:0000256" key="10">
    <source>
        <dbReference type="RuleBase" id="RU000688"/>
    </source>
</evidence>
<evidence type="ECO:0000313" key="14">
    <source>
        <dbReference type="EMBL" id="CAH3035304.1"/>
    </source>
</evidence>
<protein>
    <recommendedName>
        <fullName evidence="13">G-protein coupled receptors family 1 profile domain-containing protein</fullName>
    </recommendedName>
</protein>
<feature type="transmembrane region" description="Helical" evidence="12">
    <location>
        <begin position="73"/>
        <end position="98"/>
    </location>
</feature>
<keyword evidence="8" id="KW-0325">Glycoprotein</keyword>
<evidence type="ECO:0000259" key="13">
    <source>
        <dbReference type="PROSITE" id="PS50262"/>
    </source>
</evidence>
<comment type="subcellular location">
    <subcellularLocation>
        <location evidence="1">Cell membrane</location>
        <topology evidence="1">Multi-pass membrane protein</topology>
    </subcellularLocation>
</comment>
<keyword evidence="3 10" id="KW-0812">Transmembrane</keyword>